<dbReference type="InterPro" id="IPR001610">
    <property type="entry name" value="PAC"/>
</dbReference>
<dbReference type="PROSITE" id="PS50113">
    <property type="entry name" value="PAC"/>
    <property type="match status" value="1"/>
</dbReference>
<organism evidence="4 5">
    <name type="scientific">Nocardia jiangxiensis</name>
    <dbReference type="NCBI Taxonomy" id="282685"/>
    <lineage>
        <taxon>Bacteria</taxon>
        <taxon>Bacillati</taxon>
        <taxon>Actinomycetota</taxon>
        <taxon>Actinomycetes</taxon>
        <taxon>Mycobacteriales</taxon>
        <taxon>Nocardiaceae</taxon>
        <taxon>Nocardia</taxon>
    </lineage>
</organism>
<accession>A0ABW6SB12</accession>
<dbReference type="NCBIfam" id="TIGR00254">
    <property type="entry name" value="GGDEF"/>
    <property type="match status" value="1"/>
</dbReference>
<dbReference type="InterPro" id="IPR052155">
    <property type="entry name" value="Biofilm_reg_signaling"/>
</dbReference>
<protein>
    <submittedName>
        <fullName evidence="4">Diguanylate cyclase domain-containing protein</fullName>
        <ecNumber evidence="4">2.7.7.65</ecNumber>
    </submittedName>
</protein>
<dbReference type="InterPro" id="IPR035965">
    <property type="entry name" value="PAS-like_dom_sf"/>
</dbReference>
<dbReference type="GO" id="GO:0052621">
    <property type="term" value="F:diguanylate cyclase activity"/>
    <property type="evidence" value="ECO:0007669"/>
    <property type="project" value="UniProtKB-EC"/>
</dbReference>
<dbReference type="InterPro" id="IPR029787">
    <property type="entry name" value="Nucleotide_cyclase"/>
</dbReference>
<dbReference type="CDD" id="cd00130">
    <property type="entry name" value="PAS"/>
    <property type="match status" value="1"/>
</dbReference>
<dbReference type="InterPro" id="IPR000160">
    <property type="entry name" value="GGDEF_dom"/>
</dbReference>
<dbReference type="SUPFAM" id="SSF55785">
    <property type="entry name" value="PYP-like sensor domain (PAS domain)"/>
    <property type="match status" value="1"/>
</dbReference>
<sequence length="437" mass="46701">MGSHDLAVRWADALDGVVAPTLTRTQIEALLAGLCEQLLAALRGDSGLDCARIAAAALVAANYRDETAVSRTVSVICRDMVRAAVGTPDPRRDGALPDQERVRERAIDVAAEFAAGFTAALRAAALSEQETTVAAALSAMREAQAQRQLSQARFSAIFAGASVGIGTIDVRTGQVVDVNAAMAEMFGAPAESITGMQVADVLGPINIGPAYAQFQQLLEGGIDRFRLETGYTHPSGHRTAIDLSMSAVRDEQGQIRFLIGVAVDITERKALSDQLWHDAHHDNLTGLANRVLFFDRLAHATPSIGLCYLDLDGFKEINDAYGHTVGDRVLQAVAERLREVAEPGGLAARLGGDEFIVLIEKCRDDTGLQILSRRLLDALSDPIVIAGHTISVGASIGTALVDEPPAAIDDLMHTVDTAMYRNKSARSRPGLHTRRKR</sequence>
<dbReference type="PROSITE" id="PS50112">
    <property type="entry name" value="PAS"/>
    <property type="match status" value="1"/>
</dbReference>
<dbReference type="Pfam" id="PF00990">
    <property type="entry name" value="GGDEF"/>
    <property type="match status" value="1"/>
</dbReference>
<dbReference type="EMBL" id="JBIAQY010000019">
    <property type="protein sequence ID" value="MFF3573506.1"/>
    <property type="molecule type" value="Genomic_DNA"/>
</dbReference>
<dbReference type="Pfam" id="PF08448">
    <property type="entry name" value="PAS_4"/>
    <property type="match status" value="1"/>
</dbReference>
<dbReference type="PANTHER" id="PTHR44757">
    <property type="entry name" value="DIGUANYLATE CYCLASE DGCP"/>
    <property type="match status" value="1"/>
</dbReference>
<dbReference type="RefSeq" id="WP_387406424.1">
    <property type="nucleotide sequence ID" value="NZ_JBIAQY010000019.1"/>
</dbReference>
<keyword evidence="4" id="KW-0548">Nucleotidyltransferase</keyword>
<dbReference type="InterPro" id="IPR000700">
    <property type="entry name" value="PAS-assoc_C"/>
</dbReference>
<comment type="caution">
    <text evidence="4">The sequence shown here is derived from an EMBL/GenBank/DDBJ whole genome shotgun (WGS) entry which is preliminary data.</text>
</comment>
<dbReference type="SMART" id="SM00086">
    <property type="entry name" value="PAC"/>
    <property type="match status" value="1"/>
</dbReference>
<evidence type="ECO:0000259" key="1">
    <source>
        <dbReference type="PROSITE" id="PS50112"/>
    </source>
</evidence>
<dbReference type="SMART" id="SM00091">
    <property type="entry name" value="PAS"/>
    <property type="match status" value="1"/>
</dbReference>
<reference evidence="4 5" key="1">
    <citation type="submission" date="2024-10" db="EMBL/GenBank/DDBJ databases">
        <title>The Natural Products Discovery Center: Release of the First 8490 Sequenced Strains for Exploring Actinobacteria Biosynthetic Diversity.</title>
        <authorList>
            <person name="Kalkreuter E."/>
            <person name="Kautsar S.A."/>
            <person name="Yang D."/>
            <person name="Bader C.D."/>
            <person name="Teijaro C.N."/>
            <person name="Fluegel L."/>
            <person name="Davis C.M."/>
            <person name="Simpson J.R."/>
            <person name="Lauterbach L."/>
            <person name="Steele A.D."/>
            <person name="Gui C."/>
            <person name="Meng S."/>
            <person name="Li G."/>
            <person name="Viehrig K."/>
            <person name="Ye F."/>
            <person name="Su P."/>
            <person name="Kiefer A.F."/>
            <person name="Nichols A."/>
            <person name="Cepeda A.J."/>
            <person name="Yan W."/>
            <person name="Fan B."/>
            <person name="Jiang Y."/>
            <person name="Adhikari A."/>
            <person name="Zheng C.-J."/>
            <person name="Schuster L."/>
            <person name="Cowan T.M."/>
            <person name="Smanski M.J."/>
            <person name="Chevrette M.G."/>
            <person name="De Carvalho L.P.S."/>
            <person name="Shen B."/>
        </authorList>
    </citation>
    <scope>NUCLEOTIDE SEQUENCE [LARGE SCALE GENOMIC DNA]</scope>
    <source>
        <strain evidence="4 5">NPDC002593</strain>
    </source>
</reference>
<evidence type="ECO:0000313" key="5">
    <source>
        <dbReference type="Proteomes" id="UP001601992"/>
    </source>
</evidence>
<gene>
    <name evidence="4" type="ORF">ACFYXQ_37695</name>
</gene>
<name>A0ABW6SB12_9NOCA</name>
<evidence type="ECO:0000313" key="4">
    <source>
        <dbReference type="EMBL" id="MFF3573506.1"/>
    </source>
</evidence>
<evidence type="ECO:0000259" key="2">
    <source>
        <dbReference type="PROSITE" id="PS50113"/>
    </source>
</evidence>
<dbReference type="PROSITE" id="PS50887">
    <property type="entry name" value="GGDEF"/>
    <property type="match status" value="1"/>
</dbReference>
<dbReference type="Gene3D" id="3.30.70.270">
    <property type="match status" value="1"/>
</dbReference>
<dbReference type="CDD" id="cd01949">
    <property type="entry name" value="GGDEF"/>
    <property type="match status" value="1"/>
</dbReference>
<keyword evidence="5" id="KW-1185">Reference proteome</keyword>
<dbReference type="Proteomes" id="UP001601992">
    <property type="component" value="Unassembled WGS sequence"/>
</dbReference>
<evidence type="ECO:0000259" key="3">
    <source>
        <dbReference type="PROSITE" id="PS50887"/>
    </source>
</evidence>
<dbReference type="SMART" id="SM00267">
    <property type="entry name" value="GGDEF"/>
    <property type="match status" value="1"/>
</dbReference>
<keyword evidence="4" id="KW-0808">Transferase</keyword>
<dbReference type="InterPro" id="IPR013656">
    <property type="entry name" value="PAS_4"/>
</dbReference>
<dbReference type="NCBIfam" id="TIGR00229">
    <property type="entry name" value="sensory_box"/>
    <property type="match status" value="1"/>
</dbReference>
<dbReference type="Gene3D" id="3.30.450.20">
    <property type="entry name" value="PAS domain"/>
    <property type="match status" value="1"/>
</dbReference>
<dbReference type="EC" id="2.7.7.65" evidence="4"/>
<dbReference type="InterPro" id="IPR000014">
    <property type="entry name" value="PAS"/>
</dbReference>
<dbReference type="SUPFAM" id="SSF55073">
    <property type="entry name" value="Nucleotide cyclase"/>
    <property type="match status" value="1"/>
</dbReference>
<feature type="domain" description="PAC" evidence="2">
    <location>
        <begin position="225"/>
        <end position="277"/>
    </location>
</feature>
<dbReference type="PANTHER" id="PTHR44757:SF2">
    <property type="entry name" value="BIOFILM ARCHITECTURE MAINTENANCE PROTEIN MBAA"/>
    <property type="match status" value="1"/>
</dbReference>
<proteinExistence type="predicted"/>
<dbReference type="InterPro" id="IPR043128">
    <property type="entry name" value="Rev_trsase/Diguanyl_cyclase"/>
</dbReference>
<feature type="domain" description="PAS" evidence="1">
    <location>
        <begin position="150"/>
        <end position="221"/>
    </location>
</feature>
<feature type="domain" description="GGDEF" evidence="3">
    <location>
        <begin position="302"/>
        <end position="436"/>
    </location>
</feature>